<dbReference type="SUPFAM" id="SSF47413">
    <property type="entry name" value="lambda repressor-like DNA-binding domains"/>
    <property type="match status" value="1"/>
</dbReference>
<dbReference type="GO" id="GO:0003677">
    <property type="term" value="F:DNA binding"/>
    <property type="evidence" value="ECO:0007669"/>
    <property type="project" value="InterPro"/>
</dbReference>
<dbReference type="Gene3D" id="1.10.260.40">
    <property type="entry name" value="lambda repressor-like DNA-binding domains"/>
    <property type="match status" value="1"/>
</dbReference>
<dbReference type="AlphaFoldDB" id="C4ZI54"/>
<dbReference type="PaxDb" id="515619-EUBREC_2963"/>
<organism evidence="2 3">
    <name type="scientific">Agathobacter rectalis (strain ATCC 33656 / DSM 3377 / JCM 17463 / KCTC 5835 / VPI 0990)</name>
    <name type="common">Eubacterium rectale</name>
    <dbReference type="NCBI Taxonomy" id="515619"/>
    <lineage>
        <taxon>Bacteria</taxon>
        <taxon>Bacillati</taxon>
        <taxon>Bacillota</taxon>
        <taxon>Clostridia</taxon>
        <taxon>Lachnospirales</taxon>
        <taxon>Lachnospiraceae</taxon>
        <taxon>Agathobacter</taxon>
    </lineage>
</organism>
<dbReference type="PROSITE" id="PS50943">
    <property type="entry name" value="HTH_CROC1"/>
    <property type="match status" value="1"/>
</dbReference>
<sequence>MTNIALSEIMCCAESTISGYRTGRRVPDIFVICHLSTIFGVTPNYFLGFTDEICPTHN</sequence>
<dbReference type="InterPro" id="IPR010982">
    <property type="entry name" value="Lambda_DNA-bd_dom_sf"/>
</dbReference>
<dbReference type="EMBL" id="CP001107">
    <property type="protein sequence ID" value="ACR76691.1"/>
    <property type="molecule type" value="Genomic_DNA"/>
</dbReference>
<feature type="domain" description="HTH cro/C1-type" evidence="1">
    <location>
        <begin position="5"/>
        <end position="46"/>
    </location>
</feature>
<evidence type="ECO:0000259" key="1">
    <source>
        <dbReference type="PROSITE" id="PS50943"/>
    </source>
</evidence>
<evidence type="ECO:0000313" key="3">
    <source>
        <dbReference type="Proteomes" id="UP000001477"/>
    </source>
</evidence>
<dbReference type="InterPro" id="IPR001387">
    <property type="entry name" value="Cro/C1-type_HTH"/>
</dbReference>
<evidence type="ECO:0000313" key="2">
    <source>
        <dbReference type="EMBL" id="ACR76691.1"/>
    </source>
</evidence>
<dbReference type="HOGENOM" id="CLU_2972695_0_0_9"/>
<dbReference type="Proteomes" id="UP000001477">
    <property type="component" value="Chromosome"/>
</dbReference>
<accession>C4ZI54</accession>
<name>C4ZI54_AGARV</name>
<gene>
    <name evidence="2" type="ordered locus">EUBREC_2963</name>
</gene>
<dbReference type="CDD" id="cd00093">
    <property type="entry name" value="HTH_XRE"/>
    <property type="match status" value="1"/>
</dbReference>
<reference evidence="2 3" key="1">
    <citation type="journal article" date="2009" name="Proc. Natl. Acad. Sci. U.S.A.">
        <title>Characterizing a model human gut microbiota composed of members of its two dominant bacterial phyla.</title>
        <authorList>
            <person name="Mahowald M.A."/>
            <person name="Rey F.E."/>
            <person name="Seedorf H."/>
            <person name="Turnbaugh P.J."/>
            <person name="Fulton R.S."/>
            <person name="Wollam A."/>
            <person name="Shah N."/>
            <person name="Wang C."/>
            <person name="Magrini V."/>
            <person name="Wilson R.K."/>
            <person name="Cantarel B.L."/>
            <person name="Coutinho P.M."/>
            <person name="Henrissat B."/>
            <person name="Crock L.W."/>
            <person name="Russell A."/>
            <person name="Verberkmoes N.C."/>
            <person name="Hettich R.L."/>
            <person name="Gordon J.I."/>
        </authorList>
    </citation>
    <scope>NUCLEOTIDE SEQUENCE [LARGE SCALE GENOMIC DNA]</scope>
    <source>
        <strain evidence="3">ATCC 33656 / DSM 3377 / JCM 17463 / KCTC 5835 / LMG 30912 / VPI 0990</strain>
    </source>
</reference>
<proteinExistence type="predicted"/>
<dbReference type="KEGG" id="ere:EUBREC_2963"/>
<protein>
    <recommendedName>
        <fullName evidence="1">HTH cro/C1-type domain-containing protein</fullName>
    </recommendedName>
</protein>